<evidence type="ECO:0000259" key="9">
    <source>
        <dbReference type="Pfam" id="PF07728"/>
    </source>
</evidence>
<protein>
    <recommendedName>
        <fullName evidence="7">von Willebrand factor A domain-containing protein 8</fullName>
    </recommendedName>
</protein>
<comment type="subcellular location">
    <subcellularLocation>
        <location evidence="1">Mitochondrion</location>
    </subcellularLocation>
</comment>
<dbReference type="RefSeq" id="XP_016613074.1">
    <property type="nucleotide sequence ID" value="XM_016749043.1"/>
</dbReference>
<evidence type="ECO:0000313" key="10">
    <source>
        <dbReference type="EMBL" id="KND05035.1"/>
    </source>
</evidence>
<dbReference type="GO" id="GO:0005739">
    <property type="term" value="C:mitochondrion"/>
    <property type="evidence" value="ECO:0007669"/>
    <property type="project" value="UniProtKB-SubCell"/>
</dbReference>
<organism evidence="10 11">
    <name type="scientific">Spizellomyces punctatus (strain DAOM BR117)</name>
    <dbReference type="NCBI Taxonomy" id="645134"/>
    <lineage>
        <taxon>Eukaryota</taxon>
        <taxon>Fungi</taxon>
        <taxon>Fungi incertae sedis</taxon>
        <taxon>Chytridiomycota</taxon>
        <taxon>Chytridiomycota incertae sedis</taxon>
        <taxon>Chytridiomycetes</taxon>
        <taxon>Spizellomycetales</taxon>
        <taxon>Spizellomycetaceae</taxon>
        <taxon>Spizellomyces</taxon>
    </lineage>
</organism>
<dbReference type="OMA" id="KGHDIKQ"/>
<comment type="function">
    <text evidence="6">Exhibits ATPase activity in vitro.</text>
</comment>
<dbReference type="InterPro" id="IPR027417">
    <property type="entry name" value="P-loop_NTPase"/>
</dbReference>
<dbReference type="SUPFAM" id="SSF52540">
    <property type="entry name" value="P-loop containing nucleoside triphosphate hydrolases"/>
    <property type="match status" value="3"/>
</dbReference>
<dbReference type="FunFam" id="3.40.50.300:FF:000663">
    <property type="entry name" value="von Willebrand factor A domain containing 8"/>
    <property type="match status" value="1"/>
</dbReference>
<evidence type="ECO:0000256" key="8">
    <source>
        <dbReference type="SAM" id="MobiDB-lite"/>
    </source>
</evidence>
<dbReference type="InterPro" id="IPR039891">
    <property type="entry name" value="VWA8"/>
</dbReference>
<dbReference type="Gene3D" id="3.40.50.300">
    <property type="entry name" value="P-loop containing nucleotide triphosphate hydrolases"/>
    <property type="match status" value="3"/>
</dbReference>
<reference evidence="10 11" key="1">
    <citation type="submission" date="2009-08" db="EMBL/GenBank/DDBJ databases">
        <title>The Genome Sequence of Spizellomyces punctatus strain DAOM BR117.</title>
        <authorList>
            <consortium name="The Broad Institute Genome Sequencing Platform"/>
            <person name="Russ C."/>
            <person name="Cuomo C."/>
            <person name="Shea T."/>
            <person name="Young S.K."/>
            <person name="Zeng Q."/>
            <person name="Koehrsen M."/>
            <person name="Haas B."/>
            <person name="Borodovsky M."/>
            <person name="Guigo R."/>
            <person name="Alvarado L."/>
            <person name="Berlin A."/>
            <person name="Bochicchio J."/>
            <person name="Borenstein D."/>
            <person name="Chapman S."/>
            <person name="Chen Z."/>
            <person name="Engels R."/>
            <person name="Freedman E."/>
            <person name="Gellesch M."/>
            <person name="Goldberg J."/>
            <person name="Griggs A."/>
            <person name="Gujja S."/>
            <person name="Heiman D."/>
            <person name="Hepburn T."/>
            <person name="Howarth C."/>
            <person name="Jen D."/>
            <person name="Larson L."/>
            <person name="Lewis B."/>
            <person name="Mehta T."/>
            <person name="Park D."/>
            <person name="Pearson M."/>
            <person name="Roberts A."/>
            <person name="Saif S."/>
            <person name="Shenoy N."/>
            <person name="Sisk P."/>
            <person name="Stolte C."/>
            <person name="Sykes S."/>
            <person name="Thomson T."/>
            <person name="Walk T."/>
            <person name="White J."/>
            <person name="Yandava C."/>
            <person name="Burger G."/>
            <person name="Gray M.W."/>
            <person name="Holland P.W.H."/>
            <person name="King N."/>
            <person name="Lang F.B.F."/>
            <person name="Roger A.J."/>
            <person name="Ruiz-Trillo I."/>
            <person name="Lander E."/>
            <person name="Nusbaum C."/>
        </authorList>
    </citation>
    <scope>NUCLEOTIDE SEQUENCE [LARGE SCALE GENOMIC DNA]</scope>
    <source>
        <strain evidence="10 11">DAOM BR117</strain>
    </source>
</reference>
<dbReference type="Pfam" id="PF07728">
    <property type="entry name" value="AAA_5"/>
    <property type="match status" value="3"/>
</dbReference>
<evidence type="ECO:0000256" key="6">
    <source>
        <dbReference type="ARBA" id="ARBA00055988"/>
    </source>
</evidence>
<feature type="region of interest" description="Disordered" evidence="8">
    <location>
        <begin position="1131"/>
        <end position="1168"/>
    </location>
</feature>
<dbReference type="PANTHER" id="PTHR21610:SF9">
    <property type="entry name" value="VON WILLEBRAND FACTOR A DOMAIN-CONTAINING PROTEIN 8"/>
    <property type="match status" value="1"/>
</dbReference>
<dbReference type="OrthoDB" id="5186at2759"/>
<dbReference type="VEuPathDB" id="FungiDB:SPPG_00715"/>
<dbReference type="GO" id="GO:0016887">
    <property type="term" value="F:ATP hydrolysis activity"/>
    <property type="evidence" value="ECO:0007669"/>
    <property type="project" value="InterPro"/>
</dbReference>
<gene>
    <name evidence="10" type="ORF">SPPG_00715</name>
</gene>
<evidence type="ECO:0000256" key="5">
    <source>
        <dbReference type="ARBA" id="ARBA00023128"/>
    </source>
</evidence>
<evidence type="ECO:0000256" key="2">
    <source>
        <dbReference type="ARBA" id="ARBA00022741"/>
    </source>
</evidence>
<feature type="domain" description="ATPase dynein-related AAA" evidence="9">
    <location>
        <begin position="849"/>
        <end position="982"/>
    </location>
</feature>
<dbReference type="InterPro" id="IPR011704">
    <property type="entry name" value="ATPase_dyneun-rel_AAA"/>
</dbReference>
<dbReference type="SUPFAM" id="SSF53300">
    <property type="entry name" value="vWA-like"/>
    <property type="match status" value="1"/>
</dbReference>
<dbReference type="InterPro" id="IPR036465">
    <property type="entry name" value="vWFA_dom_sf"/>
</dbReference>
<proteinExistence type="predicted"/>
<dbReference type="GO" id="GO:0005524">
    <property type="term" value="F:ATP binding"/>
    <property type="evidence" value="ECO:0007669"/>
    <property type="project" value="UniProtKB-KW"/>
</dbReference>
<dbReference type="Proteomes" id="UP000053201">
    <property type="component" value="Unassembled WGS sequence"/>
</dbReference>
<dbReference type="InParanoid" id="A0A0L0HVW0"/>
<keyword evidence="11" id="KW-1185">Reference proteome</keyword>
<dbReference type="PANTHER" id="PTHR21610">
    <property type="entry name" value="VON WILLEBRAND FACTOR A DOMAIN-CONTAINING PROTEIN 8"/>
    <property type="match status" value="1"/>
</dbReference>
<feature type="domain" description="ATPase dynein-related AAA" evidence="9">
    <location>
        <begin position="126"/>
        <end position="290"/>
    </location>
</feature>
<keyword evidence="5" id="KW-0496">Mitochondrion</keyword>
<name>A0A0L0HVW0_SPIPD</name>
<evidence type="ECO:0000313" key="11">
    <source>
        <dbReference type="Proteomes" id="UP000053201"/>
    </source>
</evidence>
<dbReference type="eggNOG" id="KOG1808">
    <property type="taxonomic scope" value="Eukaryota"/>
</dbReference>
<accession>A0A0L0HVW0</accession>
<keyword evidence="4" id="KW-0809">Transit peptide</keyword>
<evidence type="ECO:0000256" key="3">
    <source>
        <dbReference type="ARBA" id="ARBA00022840"/>
    </source>
</evidence>
<dbReference type="STRING" id="645134.A0A0L0HVW0"/>
<dbReference type="EMBL" id="KQ257450">
    <property type="protein sequence ID" value="KND05035.1"/>
    <property type="molecule type" value="Genomic_DNA"/>
</dbReference>
<keyword evidence="3" id="KW-0067">ATP-binding</keyword>
<evidence type="ECO:0000256" key="7">
    <source>
        <dbReference type="ARBA" id="ARBA00070377"/>
    </source>
</evidence>
<sequence>MLLRALAHKQSPRGVSTYAHHIGRRVFFRTMYTRKQAHMPATALRRLQHLQAALNPRSLSTSASQDSSTGGLEDDGSRVCIGNVCVPVVDAQAPHRVPIESLLDLTRQDVLEHLQWMMRKDTLGQDMFLIGPPGPLKRHLALTYLHLTNREHEYVALHRDTSAESDLKQRREIVRDASGSGGLTAEWVDGVAVRAAIQGRVLIIEGIEKAERNVLPVLNNLLENREMNLEDGRHIVHHSRYDALLKNHTREELDSWQLVRASERFRVIALGVPIPPYPGNPLDPPFRSRFQVRYIESPFDGSETRSRSAALIEAGALEADTVSRTNELLIKLRDMIKTIKYTHEIKDQLTISANDASNSALLPQFPQTSMGGIVDLLRLFPAEAQDIESALQRFWPSSWVGSALTNDQLQAFKTLSTKFNVPVELRGANVSRKSSYDLTTVTRGSATFQWSGSSVTLPVTFGSAPLVPLASGEIGSYGGVFVHTPRYRDVVTRIAQAHAMGRDICLAGPKGSGKTTAIMRFAGLFGYETETVHMYRDMTARDLLQRRGTRRDGSTYWESSGLVRAALEGKIAVIDGLHWVRAGTIASLQRLVQDREAVLPDGTFLTSAENFESLKERTGLSSEQLAAKRVLPVHPAFRIIATASVHLHHKAPKQEMEWLTEEVGAMFQFLEVGAMDVQEEAALLRTLTHCPEDKARQLLDFAARFRKLAEGGGSGHETVLAKSTSLSTRQLLRICRRLAQFPDESLYTAIHRTCLSPFLPQLARHALEDVLADSGIQPSGKIVKYSIENTPDTLRFGDVALPKYTIRPDDVEAKALIPHTAEGGPGFFDNDVHTRVMREIAVDFVLGEHLLLIGNQGVGKNRLTDRVLELIGRPREYVQLHRDTTVQSLTVQPVVENGVIVYKDSPLVRAVKKGRVLIVDEADKAPVYITSILKSLAETGEMPLTDGRRIRPAPQDERLIDPSRDIIMHPEFRIIVLANRPGYPFLGNDFFGAIGEVFSCHAVENPDPASELSLLRQAAPAVDPDVLQQLVLAFGDLRQAFDDGLVAYPYSLRELMNIVKHMQAFPGEPLDQILRNVFDFDVHRKEFFEVLVAALRKHGLNVSAVGFQAVKNGSGIGGDKEKQLEVKWEKGKNRMPPPATGPKHGKVDNQPHVGGNQWAGGSGGSNTAGIGGRAGPYRLHKPGNPIVRLPDDIKNDVPEHIKAAAQQMGREALRKRLEDIKMSAHEAGVYKEIYENVRQEIMQLKVILEGVQAKEKERTWLQNQTDGELDEGKIIEGLTGETSIYKRRGEETPEHGATQKKPKRLKFVFDVSASMYSYNEHDGRLNRSLETALMIMESLQSLGDKYVYDIVGHSGDSECIEFVLPGKPPKDEMERLKVLQTMSAHSQYCFSGDTTLKATERAVKDVVKEDADDYFTLILSDANLRRYGIHPSALAKVVESDPRVNCAILFIGSIGEEARILTRSMPPGKAFVALNTSDIPKIMKEIFTAIA</sequence>
<dbReference type="GeneID" id="27684425"/>
<evidence type="ECO:0000256" key="1">
    <source>
        <dbReference type="ARBA" id="ARBA00004173"/>
    </source>
</evidence>
<feature type="compositionally biased region" description="Gly residues" evidence="8">
    <location>
        <begin position="1157"/>
        <end position="1168"/>
    </location>
</feature>
<feature type="domain" description="ATPase dynein-related AAA" evidence="9">
    <location>
        <begin position="503"/>
        <end position="643"/>
    </location>
</feature>
<dbReference type="FunFam" id="3.40.50.300:FF:000587">
    <property type="entry name" value="von Willebrand factor A domain containing 8"/>
    <property type="match status" value="1"/>
</dbReference>
<evidence type="ECO:0000256" key="4">
    <source>
        <dbReference type="ARBA" id="ARBA00022946"/>
    </source>
</evidence>
<keyword evidence="2" id="KW-0547">Nucleotide-binding</keyword>